<dbReference type="Proteomes" id="UP000031978">
    <property type="component" value="Unassembled WGS sequence"/>
</dbReference>
<dbReference type="EMBL" id="JXCL01000004">
    <property type="protein sequence ID" value="KIL25187.1"/>
    <property type="molecule type" value="Genomic_DNA"/>
</dbReference>
<proteinExistence type="predicted"/>
<protein>
    <submittedName>
        <fullName evidence="2">Uncharacterized protein</fullName>
    </submittedName>
</protein>
<feature type="transmembrane region" description="Helical" evidence="1">
    <location>
        <begin position="12"/>
        <end position="31"/>
    </location>
</feature>
<sequence length="71" mass="8375">MFQSNKELKRNVIFFAGIGAVLLILMILKWFSISADWELTLIFWGLGILFYLKRVTRKEESHHSSIHSYET</sequence>
<organism evidence="2 3">
    <name type="scientific">Bacillus pumilus</name>
    <name type="common">Bacillus mesentericus</name>
    <dbReference type="NCBI Taxonomy" id="1408"/>
    <lineage>
        <taxon>Bacteria</taxon>
        <taxon>Bacillati</taxon>
        <taxon>Bacillota</taxon>
        <taxon>Bacilli</taxon>
        <taxon>Bacillales</taxon>
        <taxon>Bacillaceae</taxon>
        <taxon>Bacillus</taxon>
    </lineage>
</organism>
<dbReference type="RefSeq" id="WP_044139165.1">
    <property type="nucleotide sequence ID" value="NZ_JBFPGO010000013.1"/>
</dbReference>
<evidence type="ECO:0000256" key="1">
    <source>
        <dbReference type="SAM" id="Phobius"/>
    </source>
</evidence>
<accession>A0AB34QZI2</accession>
<reference evidence="2 3" key="1">
    <citation type="submission" date="2014-12" db="EMBL/GenBank/DDBJ databases">
        <title>Draft Genome Sequences of Five Spore-Forming Food Isolates of Bacillus pumilus.</title>
        <authorList>
            <person name="de Jong A."/>
            <person name="van Heel A.J."/>
            <person name="Montalban-Lopez M."/>
            <person name="Krawczyk A.O."/>
            <person name="Berendsen E.M."/>
            <person name="Wells-Bennik M."/>
            <person name="Kuipers O.P."/>
        </authorList>
    </citation>
    <scope>NUCLEOTIDE SEQUENCE [LARGE SCALE GENOMIC DNA]</scope>
    <source>
        <strain evidence="2 3">B4127</strain>
    </source>
</reference>
<gene>
    <name evidence="2" type="ORF">B4127_0171</name>
</gene>
<evidence type="ECO:0000313" key="3">
    <source>
        <dbReference type="Proteomes" id="UP000031978"/>
    </source>
</evidence>
<dbReference type="AlphaFoldDB" id="A0AB34QZI2"/>
<keyword evidence="1" id="KW-0472">Membrane</keyword>
<keyword evidence="1" id="KW-1133">Transmembrane helix</keyword>
<feature type="transmembrane region" description="Helical" evidence="1">
    <location>
        <begin position="37"/>
        <end position="52"/>
    </location>
</feature>
<name>A0AB34QZI2_BACPU</name>
<comment type="caution">
    <text evidence="2">The sequence shown here is derived from an EMBL/GenBank/DDBJ whole genome shotgun (WGS) entry which is preliminary data.</text>
</comment>
<keyword evidence="1" id="KW-0812">Transmembrane</keyword>
<evidence type="ECO:0000313" key="2">
    <source>
        <dbReference type="EMBL" id="KIL25187.1"/>
    </source>
</evidence>